<dbReference type="GO" id="GO:0006446">
    <property type="term" value="P:regulation of translational initiation"/>
    <property type="evidence" value="ECO:0007669"/>
    <property type="project" value="TreeGrafter"/>
</dbReference>
<dbReference type="PANTHER" id="PTHR16301">
    <property type="entry name" value="IMPACT-RELATED"/>
    <property type="match status" value="1"/>
</dbReference>
<dbReference type="Pfam" id="PF01205">
    <property type="entry name" value="Impact_N"/>
    <property type="match status" value="1"/>
</dbReference>
<evidence type="ECO:0000259" key="3">
    <source>
        <dbReference type="Pfam" id="PF09186"/>
    </source>
</evidence>
<keyword evidence="4" id="KW-0489">Methyltransferase</keyword>
<comment type="caution">
    <text evidence="4">The sequence shown here is derived from an EMBL/GenBank/DDBJ whole genome shotgun (WGS) entry which is preliminary data.</text>
</comment>
<dbReference type="GO" id="GO:0043168">
    <property type="term" value="F:anion binding"/>
    <property type="evidence" value="ECO:0007669"/>
    <property type="project" value="UniProtKB-ARBA"/>
</dbReference>
<dbReference type="SUPFAM" id="SSF54980">
    <property type="entry name" value="EF-G C-terminal domain-like"/>
    <property type="match status" value="1"/>
</dbReference>
<organism evidence="4 5">
    <name type="scientific">Salinisphaera shabanensis E1L3A</name>
    <dbReference type="NCBI Taxonomy" id="1033802"/>
    <lineage>
        <taxon>Bacteria</taxon>
        <taxon>Pseudomonadati</taxon>
        <taxon>Pseudomonadota</taxon>
        <taxon>Gammaproteobacteria</taxon>
        <taxon>Salinisphaerales</taxon>
        <taxon>Salinisphaeraceae</taxon>
        <taxon>Salinisphaera</taxon>
    </lineage>
</organism>
<evidence type="ECO:0000256" key="1">
    <source>
        <dbReference type="ARBA" id="ARBA00007665"/>
    </source>
</evidence>
<dbReference type="EC" id="2.1.1.45" evidence="4"/>
<dbReference type="Gene3D" id="3.30.70.240">
    <property type="match status" value="1"/>
</dbReference>
<dbReference type="AlphaFoldDB" id="U2FRX4"/>
<dbReference type="GO" id="GO:0032259">
    <property type="term" value="P:methylation"/>
    <property type="evidence" value="ECO:0007669"/>
    <property type="project" value="UniProtKB-KW"/>
</dbReference>
<dbReference type="STRING" id="1033802.SSPSH_002317"/>
<dbReference type="Pfam" id="PF09186">
    <property type="entry name" value="DUF1949"/>
    <property type="match status" value="1"/>
</dbReference>
<keyword evidence="4" id="KW-0808">Transferase</keyword>
<dbReference type="Proteomes" id="UP000006242">
    <property type="component" value="Unassembled WGS sequence"/>
</dbReference>
<proteinExistence type="inferred from homology"/>
<dbReference type="GO" id="GO:0004799">
    <property type="term" value="F:thymidylate synthase activity"/>
    <property type="evidence" value="ECO:0007669"/>
    <property type="project" value="UniProtKB-EC"/>
</dbReference>
<dbReference type="InterPro" id="IPR036956">
    <property type="entry name" value="Impact_N_sf"/>
</dbReference>
<comment type="similarity">
    <text evidence="1">Belongs to the IMPACT family.</text>
</comment>
<dbReference type="OrthoDB" id="9813771at2"/>
<dbReference type="GO" id="GO:0005737">
    <property type="term" value="C:cytoplasm"/>
    <property type="evidence" value="ECO:0007669"/>
    <property type="project" value="TreeGrafter"/>
</dbReference>
<accession>U2FRX4</accession>
<dbReference type="Gene3D" id="3.30.230.30">
    <property type="entry name" value="Impact, N-terminal domain"/>
    <property type="match status" value="1"/>
</dbReference>
<feature type="domain" description="UPF0029" evidence="3">
    <location>
        <begin position="144"/>
        <end position="189"/>
    </location>
</feature>
<dbReference type="GO" id="GO:0017111">
    <property type="term" value="F:ribonucleoside triphosphate phosphatase activity"/>
    <property type="evidence" value="ECO:0007669"/>
    <property type="project" value="UniProtKB-ARBA"/>
</dbReference>
<reference evidence="4 5" key="2">
    <citation type="journal article" date="2013" name="PLoS ONE">
        <title>INDIGO - INtegrated Data Warehouse of MIcrobial GenOmes with Examples from the Red Sea Extremophiles.</title>
        <authorList>
            <person name="Alam I."/>
            <person name="Antunes A."/>
            <person name="Kamau A.A."/>
            <person name="Ba Alawi W."/>
            <person name="Kalkatawi M."/>
            <person name="Stingl U."/>
            <person name="Bajic V.B."/>
        </authorList>
    </citation>
    <scope>NUCLEOTIDE SEQUENCE [LARGE SCALE GENOMIC DNA]</scope>
    <source>
        <strain evidence="4 5">E1L3A</strain>
    </source>
</reference>
<dbReference type="InterPro" id="IPR023582">
    <property type="entry name" value="Impact"/>
</dbReference>
<protein>
    <submittedName>
        <fullName evidence="4">Cytoplasmic protein</fullName>
        <ecNumber evidence="4">2.1.1.45</ecNumber>
    </submittedName>
</protein>
<feature type="domain" description="Impact N-terminal" evidence="2">
    <location>
        <begin position="21"/>
        <end position="127"/>
    </location>
</feature>
<dbReference type="InterPro" id="IPR015269">
    <property type="entry name" value="UPF0029_Impact_C"/>
</dbReference>
<dbReference type="PANTHER" id="PTHR16301:SF20">
    <property type="entry name" value="IMPACT FAMILY MEMBER YIGZ"/>
    <property type="match status" value="1"/>
</dbReference>
<reference evidence="4 5" key="1">
    <citation type="journal article" date="2011" name="J. Bacteriol.">
        <title>Genome sequence of Salinisphaera shabanensis, a gammaproteobacterium from the harsh, variable environment of the brine-seawater interface of the Shaban Deep in the Red Sea.</title>
        <authorList>
            <person name="Antunes A."/>
            <person name="Alam I."/>
            <person name="Bajic V.B."/>
            <person name="Stingl U."/>
        </authorList>
    </citation>
    <scope>NUCLEOTIDE SEQUENCE [LARGE SCALE GENOMIC DNA]</scope>
    <source>
        <strain evidence="4 5">E1L3A</strain>
    </source>
</reference>
<evidence type="ECO:0000259" key="2">
    <source>
        <dbReference type="Pfam" id="PF01205"/>
    </source>
</evidence>
<dbReference type="EMBL" id="AFNV02000015">
    <property type="protein sequence ID" value="ERJ18824.1"/>
    <property type="molecule type" value="Genomic_DNA"/>
</dbReference>
<dbReference type="InterPro" id="IPR020568">
    <property type="entry name" value="Ribosomal_Su5_D2-typ_SF"/>
</dbReference>
<dbReference type="RefSeq" id="WP_006914462.1">
    <property type="nucleotide sequence ID" value="NZ_AFNV02000015.1"/>
</dbReference>
<keyword evidence="5" id="KW-1185">Reference proteome</keyword>
<name>U2FRX4_9GAMM</name>
<sequence>MRFRMPYATIDSPYEVTLEVKKSQFIGWCAAIDSVDDAQQLIALARERYPDASHHCSAYIAGPPGEDQAIGFADDGEPGGTAGRPMYQVLEGSGLGRIACVVTRYFGGTKLGTGGLARAYSQTVSALLADLPAREYVPRQRLALQLAFADEQPARAWLEEHEGDIVDAEYHAEGVTLAVDWPLDASTPLAELDARLNGRLLCSEAQT</sequence>
<dbReference type="SUPFAM" id="SSF54211">
    <property type="entry name" value="Ribosomal protein S5 domain 2-like"/>
    <property type="match status" value="1"/>
</dbReference>
<dbReference type="GO" id="GO:0032561">
    <property type="term" value="F:guanyl ribonucleotide binding"/>
    <property type="evidence" value="ECO:0007669"/>
    <property type="project" value="UniProtKB-ARBA"/>
</dbReference>
<evidence type="ECO:0000313" key="4">
    <source>
        <dbReference type="EMBL" id="ERJ18824.1"/>
    </source>
</evidence>
<dbReference type="eggNOG" id="COG1739">
    <property type="taxonomic scope" value="Bacteria"/>
</dbReference>
<gene>
    <name evidence="4" type="primary">yigZ</name>
    <name evidence="4" type="ORF">SSPSH_002317</name>
</gene>
<dbReference type="InterPro" id="IPR001498">
    <property type="entry name" value="Impact_N"/>
</dbReference>
<dbReference type="InterPro" id="IPR035647">
    <property type="entry name" value="EFG_III/V"/>
</dbReference>
<evidence type="ECO:0000313" key="5">
    <source>
        <dbReference type="Proteomes" id="UP000006242"/>
    </source>
</evidence>